<evidence type="ECO:0008006" key="9">
    <source>
        <dbReference type="Google" id="ProtNLM"/>
    </source>
</evidence>
<evidence type="ECO:0000313" key="7">
    <source>
        <dbReference type="EMBL" id="OLF05294.1"/>
    </source>
</evidence>
<proteinExistence type="predicted"/>
<evidence type="ECO:0000256" key="1">
    <source>
        <dbReference type="ARBA" id="ARBA00022603"/>
    </source>
</evidence>
<keyword evidence="3" id="KW-0949">S-adenosyl-L-methionine</keyword>
<name>A0A7Z0WH85_9PSEU</name>
<dbReference type="InterPro" id="IPR036390">
    <property type="entry name" value="WH_DNA-bd_sf"/>
</dbReference>
<comment type="caution">
    <text evidence="7">The sequence shown here is derived from an EMBL/GenBank/DDBJ whole genome shotgun (WGS) entry which is preliminary data.</text>
</comment>
<dbReference type="Proteomes" id="UP000185696">
    <property type="component" value="Unassembled WGS sequence"/>
</dbReference>
<dbReference type="Pfam" id="PF08100">
    <property type="entry name" value="Dimerisation"/>
    <property type="match status" value="1"/>
</dbReference>
<feature type="domain" description="O-methyltransferase dimerisation" evidence="6">
    <location>
        <begin position="2"/>
        <end position="74"/>
    </location>
</feature>
<dbReference type="InterPro" id="IPR001077">
    <property type="entry name" value="COMT_C"/>
</dbReference>
<dbReference type="PANTHER" id="PTHR43712">
    <property type="entry name" value="PUTATIVE (AFU_ORTHOLOGUE AFUA_4G14580)-RELATED"/>
    <property type="match status" value="1"/>
</dbReference>
<accession>A0A7Z0WH85</accession>
<dbReference type="PROSITE" id="PS51683">
    <property type="entry name" value="SAM_OMT_II"/>
    <property type="match status" value="1"/>
</dbReference>
<dbReference type="InterPro" id="IPR016461">
    <property type="entry name" value="COMT-like"/>
</dbReference>
<dbReference type="Gene3D" id="1.10.10.10">
    <property type="entry name" value="Winged helix-like DNA-binding domain superfamily/Winged helix DNA-binding domain"/>
    <property type="match status" value="1"/>
</dbReference>
<dbReference type="Pfam" id="PF00891">
    <property type="entry name" value="Methyltransf_2"/>
    <property type="match status" value="1"/>
</dbReference>
<dbReference type="GO" id="GO:0032259">
    <property type="term" value="P:methylation"/>
    <property type="evidence" value="ECO:0007669"/>
    <property type="project" value="UniProtKB-KW"/>
</dbReference>
<dbReference type="GO" id="GO:0046983">
    <property type="term" value="F:protein dimerization activity"/>
    <property type="evidence" value="ECO:0007669"/>
    <property type="project" value="InterPro"/>
</dbReference>
<evidence type="ECO:0000256" key="2">
    <source>
        <dbReference type="ARBA" id="ARBA00022679"/>
    </source>
</evidence>
<dbReference type="GO" id="GO:0008171">
    <property type="term" value="F:O-methyltransferase activity"/>
    <property type="evidence" value="ECO:0007669"/>
    <property type="project" value="InterPro"/>
</dbReference>
<reference evidence="7 8" key="1">
    <citation type="submission" date="2016-12" db="EMBL/GenBank/DDBJ databases">
        <title>The draft genome sequence of Actinophytocola xinjiangensis.</title>
        <authorList>
            <person name="Wang W."/>
            <person name="Yuan L."/>
        </authorList>
    </citation>
    <scope>NUCLEOTIDE SEQUENCE [LARGE SCALE GENOMIC DNA]</scope>
    <source>
        <strain evidence="7 8">CGMCC 4.4663</strain>
    </source>
</reference>
<dbReference type="InterPro" id="IPR036388">
    <property type="entry name" value="WH-like_DNA-bd_sf"/>
</dbReference>
<sequence>MGFIVSQAIFAVTKLGVVEALRAAPATAHSLAARTGTDADALARFLRLLATEGLLTEDRDGVFALTDLGTLLASDGSLHHLATNLSDEVYRAWSAASHSLRTGKPAFDEVFGDSWFGWLANRPAESEAFNTTQAALVTQRAHALLSRDWSDVNTVVDIGGGNGTLITALLRANPHLQGTLFDQPQVVAQAAFPPDTAPRCTAVPGDFFTSPLPPAQDRYLISQILHDWPDEAAGRILSNIREAMRPNARLLILDQVLPDTTTQPHPGRLLDLNMLILLGGRERSTSDWTSLLTTSGFTLTHITPGPRSSLIEAAPTL</sequence>
<evidence type="ECO:0000256" key="3">
    <source>
        <dbReference type="ARBA" id="ARBA00022691"/>
    </source>
</evidence>
<dbReference type="AlphaFoldDB" id="A0A7Z0WH85"/>
<dbReference type="PANTHER" id="PTHR43712:SF2">
    <property type="entry name" value="O-METHYLTRANSFERASE CICE"/>
    <property type="match status" value="1"/>
</dbReference>
<dbReference type="SUPFAM" id="SSF53335">
    <property type="entry name" value="S-adenosyl-L-methionine-dependent methyltransferases"/>
    <property type="match status" value="1"/>
</dbReference>
<evidence type="ECO:0000259" key="6">
    <source>
        <dbReference type="Pfam" id="PF08100"/>
    </source>
</evidence>
<dbReference type="EMBL" id="MSIF01000031">
    <property type="protein sequence ID" value="OLF05294.1"/>
    <property type="molecule type" value="Genomic_DNA"/>
</dbReference>
<dbReference type="PIRSF" id="PIRSF005739">
    <property type="entry name" value="O-mtase"/>
    <property type="match status" value="1"/>
</dbReference>
<gene>
    <name evidence="7" type="ORF">BLA60_37100</name>
</gene>
<dbReference type="CDD" id="cd02440">
    <property type="entry name" value="AdoMet_MTases"/>
    <property type="match status" value="1"/>
</dbReference>
<dbReference type="InterPro" id="IPR012967">
    <property type="entry name" value="COMT_dimerisation"/>
</dbReference>
<dbReference type="SUPFAM" id="SSF46785">
    <property type="entry name" value="Winged helix' DNA-binding domain"/>
    <property type="match status" value="1"/>
</dbReference>
<protein>
    <recommendedName>
        <fullName evidence="9">O-methyltransferase</fullName>
    </recommendedName>
</protein>
<dbReference type="InterPro" id="IPR029063">
    <property type="entry name" value="SAM-dependent_MTases_sf"/>
</dbReference>
<dbReference type="Gene3D" id="3.40.50.150">
    <property type="entry name" value="Vaccinia Virus protein VP39"/>
    <property type="match status" value="1"/>
</dbReference>
<organism evidence="7 8">
    <name type="scientific">Actinophytocola xinjiangensis</name>
    <dbReference type="NCBI Taxonomy" id="485602"/>
    <lineage>
        <taxon>Bacteria</taxon>
        <taxon>Bacillati</taxon>
        <taxon>Actinomycetota</taxon>
        <taxon>Actinomycetes</taxon>
        <taxon>Pseudonocardiales</taxon>
        <taxon>Pseudonocardiaceae</taxon>
    </lineage>
</organism>
<keyword evidence="2" id="KW-0808">Transferase</keyword>
<keyword evidence="8" id="KW-1185">Reference proteome</keyword>
<evidence type="ECO:0000256" key="4">
    <source>
        <dbReference type="PIRSR" id="PIRSR005739-1"/>
    </source>
</evidence>
<feature type="active site" description="Proton acceptor" evidence="4">
    <location>
        <position position="226"/>
    </location>
</feature>
<evidence type="ECO:0000313" key="8">
    <source>
        <dbReference type="Proteomes" id="UP000185696"/>
    </source>
</evidence>
<evidence type="ECO:0000259" key="5">
    <source>
        <dbReference type="Pfam" id="PF00891"/>
    </source>
</evidence>
<feature type="domain" description="O-methyltransferase C-terminal" evidence="5">
    <location>
        <begin position="93"/>
        <end position="297"/>
    </location>
</feature>
<keyword evidence="1" id="KW-0489">Methyltransferase</keyword>